<dbReference type="CDD" id="cd10430">
    <property type="entry name" value="BI-1"/>
    <property type="match status" value="1"/>
</dbReference>
<dbReference type="GO" id="GO:0019899">
    <property type="term" value="F:enzyme binding"/>
    <property type="evidence" value="ECO:0007669"/>
    <property type="project" value="TreeGrafter"/>
</dbReference>
<dbReference type="PANTHER" id="PTHR23291:SF32">
    <property type="entry name" value="BAX INHIBITOR 1"/>
    <property type="match status" value="1"/>
</dbReference>
<keyword evidence="3 6" id="KW-0812">Transmembrane</keyword>
<protein>
    <submittedName>
        <fullName evidence="7">BI1 inhibitor</fullName>
    </submittedName>
</protein>
<dbReference type="GO" id="GO:0034620">
    <property type="term" value="P:cellular response to unfolded protein"/>
    <property type="evidence" value="ECO:0007669"/>
    <property type="project" value="TreeGrafter"/>
</dbReference>
<organism evidence="7 8">
    <name type="scientific">Chauna torquata</name>
    <name type="common">Southern screamer</name>
    <dbReference type="NCBI Taxonomy" id="30388"/>
    <lineage>
        <taxon>Eukaryota</taxon>
        <taxon>Metazoa</taxon>
        <taxon>Chordata</taxon>
        <taxon>Craniata</taxon>
        <taxon>Vertebrata</taxon>
        <taxon>Euteleostomi</taxon>
        <taxon>Archelosauria</taxon>
        <taxon>Archosauria</taxon>
        <taxon>Dinosauria</taxon>
        <taxon>Saurischia</taxon>
        <taxon>Theropoda</taxon>
        <taxon>Coelurosauria</taxon>
        <taxon>Aves</taxon>
        <taxon>Neognathae</taxon>
        <taxon>Galloanserae</taxon>
        <taxon>Anseriformes</taxon>
        <taxon>Anhimidae</taxon>
        <taxon>Chauna</taxon>
    </lineage>
</organism>
<feature type="non-terminal residue" evidence="7">
    <location>
        <position position="269"/>
    </location>
</feature>
<evidence type="ECO:0000313" key="7">
    <source>
        <dbReference type="EMBL" id="NXK51417.1"/>
    </source>
</evidence>
<feature type="transmembrane region" description="Helical" evidence="6">
    <location>
        <begin position="149"/>
        <end position="169"/>
    </location>
</feature>
<evidence type="ECO:0000256" key="3">
    <source>
        <dbReference type="ARBA" id="ARBA00022692"/>
    </source>
</evidence>
<comment type="similarity">
    <text evidence="2 6">Belongs to the BI1 family.</text>
</comment>
<feature type="transmembrane region" description="Helical" evidence="6">
    <location>
        <begin position="117"/>
        <end position="142"/>
    </location>
</feature>
<dbReference type="Pfam" id="PF01027">
    <property type="entry name" value="Bax1-I"/>
    <property type="match status" value="1"/>
</dbReference>
<feature type="non-terminal residue" evidence="7">
    <location>
        <position position="1"/>
    </location>
</feature>
<name>A0A7L0K5U0_CHATO</name>
<dbReference type="GO" id="GO:2001234">
    <property type="term" value="P:negative regulation of apoptotic signaling pathway"/>
    <property type="evidence" value="ECO:0007669"/>
    <property type="project" value="TreeGrafter"/>
</dbReference>
<evidence type="ECO:0000256" key="6">
    <source>
        <dbReference type="RuleBase" id="RU004379"/>
    </source>
</evidence>
<evidence type="ECO:0000256" key="1">
    <source>
        <dbReference type="ARBA" id="ARBA00004141"/>
    </source>
</evidence>
<evidence type="ECO:0000256" key="5">
    <source>
        <dbReference type="ARBA" id="ARBA00023136"/>
    </source>
</evidence>
<reference evidence="7 8" key="1">
    <citation type="submission" date="2019-09" db="EMBL/GenBank/DDBJ databases">
        <title>Bird 10,000 Genomes (B10K) Project - Family phase.</title>
        <authorList>
            <person name="Zhang G."/>
        </authorList>
    </citation>
    <scope>NUCLEOTIDE SEQUENCE [LARGE SCALE GENOMIC DNA]</scope>
    <source>
        <strain evidence="7">B10K-DU-011-36</strain>
        <tissue evidence="7">Muscle</tissue>
    </source>
</reference>
<dbReference type="GO" id="GO:0031966">
    <property type="term" value="C:mitochondrial membrane"/>
    <property type="evidence" value="ECO:0007669"/>
    <property type="project" value="TreeGrafter"/>
</dbReference>
<accession>A0A7L0K5U0</accession>
<comment type="subcellular location">
    <subcellularLocation>
        <location evidence="1">Membrane</location>
        <topology evidence="1">Multi-pass membrane protein</topology>
    </subcellularLocation>
</comment>
<feature type="transmembrane region" description="Helical" evidence="6">
    <location>
        <begin position="32"/>
        <end position="49"/>
    </location>
</feature>
<dbReference type="PANTHER" id="PTHR23291">
    <property type="entry name" value="BAX INHIBITOR-RELATED"/>
    <property type="match status" value="1"/>
</dbReference>
<keyword evidence="8" id="KW-1185">Reference proteome</keyword>
<proteinExistence type="inferred from homology"/>
<dbReference type="Proteomes" id="UP000537522">
    <property type="component" value="Unassembled WGS sequence"/>
</dbReference>
<feature type="transmembrane region" description="Helical" evidence="6">
    <location>
        <begin position="87"/>
        <end position="105"/>
    </location>
</feature>
<evidence type="ECO:0000256" key="2">
    <source>
        <dbReference type="ARBA" id="ARBA00010350"/>
    </source>
</evidence>
<gene>
    <name evidence="7" type="primary">Tmbim6</name>
    <name evidence="7" type="ORF">CHATOR_R14321</name>
</gene>
<evidence type="ECO:0000313" key="8">
    <source>
        <dbReference type="Proteomes" id="UP000537522"/>
    </source>
</evidence>
<keyword evidence="4 6" id="KW-1133">Transmembrane helix</keyword>
<comment type="caution">
    <text evidence="7">The sequence shown here is derived from an EMBL/GenBank/DDBJ whole genome shotgun (WGS) entry which is preliminary data.</text>
</comment>
<feature type="transmembrane region" description="Helical" evidence="6">
    <location>
        <begin position="55"/>
        <end position="75"/>
    </location>
</feature>
<dbReference type="EMBL" id="VXAL01011598">
    <property type="protein sequence ID" value="NXK51417.1"/>
    <property type="molecule type" value="Genomic_DNA"/>
</dbReference>
<keyword evidence="5 6" id="KW-0472">Membrane</keyword>
<dbReference type="AlphaFoldDB" id="A0A7L0K5U0"/>
<evidence type="ECO:0000256" key="4">
    <source>
        <dbReference type="ARBA" id="ARBA00022989"/>
    </source>
</evidence>
<dbReference type="GO" id="GO:0033119">
    <property type="term" value="P:negative regulation of RNA splicing"/>
    <property type="evidence" value="ECO:0007669"/>
    <property type="project" value="TreeGrafter"/>
</dbReference>
<feature type="transmembrane region" description="Helical" evidence="6">
    <location>
        <begin position="175"/>
        <end position="196"/>
    </location>
</feature>
<sequence length="269" mass="29462">GTMNVFDRNINFDALFKFSHISASTQEHLKRVYASFALCMLVAAVGAYINVVTHLFQFSLLTGLGSLGLMIWLTATPHSRETEQKRLGMLAGFAFLTGTPPRPGLSPPPCGPCSFPLLSPSIIPTAFLGTATIFACFTLSALYARRRSFLYLGGFLLSGLTLMLLSSVVNAFVGSTWLFTANLYLGLMIMCGFVLFDTQLIIEKAESGDKDYIWWVPGPGGLGTGRAPLNTSLRPRRHCVDLFLDFVNIFRELLMILGMTEVGASPWAR</sequence>
<dbReference type="InterPro" id="IPR006214">
    <property type="entry name" value="Bax_inhibitor_1-related"/>
</dbReference>